<feature type="domain" description="ABC3 transporter permease C-terminal" evidence="7">
    <location>
        <begin position="295"/>
        <end position="405"/>
    </location>
</feature>
<dbReference type="InterPro" id="IPR003838">
    <property type="entry name" value="ABC3_permease_C"/>
</dbReference>
<accession>A0A1I0S6H3</accession>
<dbReference type="GO" id="GO:0005886">
    <property type="term" value="C:plasma membrane"/>
    <property type="evidence" value="ECO:0007669"/>
    <property type="project" value="UniProtKB-SubCell"/>
</dbReference>
<feature type="domain" description="ABC3 transporter permease C-terminal" evidence="7">
    <location>
        <begin position="678"/>
        <end position="786"/>
    </location>
</feature>
<keyword evidence="5 6" id="KW-0472">Membrane</keyword>
<feature type="transmembrane region" description="Helical" evidence="6">
    <location>
        <begin position="383"/>
        <end position="402"/>
    </location>
</feature>
<comment type="subcellular location">
    <subcellularLocation>
        <location evidence="1">Cell membrane</location>
        <topology evidence="1">Multi-pass membrane protein</topology>
    </subcellularLocation>
</comment>
<keyword evidence="2" id="KW-1003">Cell membrane</keyword>
<evidence type="ECO:0000256" key="2">
    <source>
        <dbReference type="ARBA" id="ARBA00022475"/>
    </source>
</evidence>
<dbReference type="Proteomes" id="UP000199310">
    <property type="component" value="Unassembled WGS sequence"/>
</dbReference>
<evidence type="ECO:0000256" key="1">
    <source>
        <dbReference type="ARBA" id="ARBA00004651"/>
    </source>
</evidence>
<feature type="transmembrane region" description="Helical" evidence="6">
    <location>
        <begin position="432"/>
        <end position="453"/>
    </location>
</feature>
<dbReference type="PANTHER" id="PTHR30572">
    <property type="entry name" value="MEMBRANE COMPONENT OF TRANSPORTER-RELATED"/>
    <property type="match status" value="1"/>
</dbReference>
<dbReference type="AlphaFoldDB" id="A0A1I0S6H3"/>
<sequence length="797" mass="88623">MLRAGVSPRKTQLMFISYLKIAFRTIRRNISYTFLNVTGLTISIAACLLIFLIVKDELNYDDFKKADRTYRITLNALDFNPSTSMAVVPALRNDFPELEQVSQYLYQQNGQVKAGDVTYLEKGFAFADNSFFKIFDYPWMAGDPNTALAGPNQVVLTQSIAHKYFGDKDPMGQIIQLEDHFNLRVTGVIKAVPPNTSQPFLFMVSYETIKDKDVAHRPFFNIQGGITYVVLPEHYRAAQLQDRMQGFIAKNWGADIAGKAKLLVQPLKEIHFDQRYLGNPASPTTSRSIYWGLAIVALFIILTACINFINMATAQAISRAKEVGVRKVLGAYRVQLIRQFLAETGLLVVTAVVLGFVAAVLLLPYLSSWMNLKIEVSQLMQPVILGVVAGITVTVILLAGLYPAFVQSAFQPVAALKSNTGVTFRGLALRKILVSTQFGISQLLIVGTLIVGYQMDFLQNKDLGFNKTAVISVGIPDDKKQDLLREELLAMPDVQEVSLSAGPMVGGSRFTAFRYPEGGIVDDDVTEFKAVDDQYMKMYSLQLLAGDSIRKRMDNDTVLRVLVNETMTHKLGIHEPEKAIGKRFLVNGGYAFISGVVKDFQSESRYKKRRPCVLFYDASDFFTASIRIKPTDMRKTIAGVDKLWSSLFTGKQFQYQFLDDRIAGLYEQDQKLYTAFKLFSSLAIAIGCLGLYGLVAFAAVQRTKEVSIRKVLGASLFSIIGLFAKEFIVLIIVSFSIAGPLAWWVMNQWLDHFAYQTQISGGTFVIAISISVVIAGVTIAYQSVKAGLVNPVKSLRS</sequence>
<keyword evidence="3 6" id="KW-0812">Transmembrane</keyword>
<evidence type="ECO:0000256" key="6">
    <source>
        <dbReference type="SAM" id="Phobius"/>
    </source>
</evidence>
<feature type="transmembrane region" description="Helical" evidence="6">
    <location>
        <begin position="34"/>
        <end position="54"/>
    </location>
</feature>
<keyword evidence="10" id="KW-1185">Reference proteome</keyword>
<protein>
    <submittedName>
        <fullName evidence="9">FtsX-like permease family protein</fullName>
    </submittedName>
</protein>
<feature type="transmembrane region" description="Helical" evidence="6">
    <location>
        <begin position="678"/>
        <end position="700"/>
    </location>
</feature>
<evidence type="ECO:0000256" key="3">
    <source>
        <dbReference type="ARBA" id="ARBA00022692"/>
    </source>
</evidence>
<dbReference type="InterPro" id="IPR050250">
    <property type="entry name" value="Macrolide_Exporter_MacB"/>
</dbReference>
<dbReference type="PANTHER" id="PTHR30572:SF18">
    <property type="entry name" value="ABC-TYPE MACROLIDE FAMILY EXPORT SYSTEM PERMEASE COMPONENT 2"/>
    <property type="match status" value="1"/>
</dbReference>
<feature type="transmembrane region" description="Helical" evidence="6">
    <location>
        <begin position="340"/>
        <end position="363"/>
    </location>
</feature>
<evidence type="ECO:0000259" key="7">
    <source>
        <dbReference type="Pfam" id="PF02687"/>
    </source>
</evidence>
<dbReference type="Pfam" id="PF02687">
    <property type="entry name" value="FtsX"/>
    <property type="match status" value="2"/>
</dbReference>
<evidence type="ECO:0000256" key="5">
    <source>
        <dbReference type="ARBA" id="ARBA00023136"/>
    </source>
</evidence>
<feature type="transmembrane region" description="Helical" evidence="6">
    <location>
        <begin position="712"/>
        <end position="739"/>
    </location>
</feature>
<proteinExistence type="predicted"/>
<feature type="transmembrane region" description="Helical" evidence="6">
    <location>
        <begin position="289"/>
        <end position="309"/>
    </location>
</feature>
<dbReference type="GO" id="GO:0022857">
    <property type="term" value="F:transmembrane transporter activity"/>
    <property type="evidence" value="ECO:0007669"/>
    <property type="project" value="TreeGrafter"/>
</dbReference>
<keyword evidence="4 6" id="KW-1133">Transmembrane helix</keyword>
<evidence type="ECO:0000256" key="4">
    <source>
        <dbReference type="ARBA" id="ARBA00022989"/>
    </source>
</evidence>
<gene>
    <name evidence="9" type="ORF">SAMN04488122_4071</name>
</gene>
<name>A0A1I0S6H3_9BACT</name>
<evidence type="ECO:0000259" key="8">
    <source>
        <dbReference type="Pfam" id="PF12704"/>
    </source>
</evidence>
<feature type="transmembrane region" description="Helical" evidence="6">
    <location>
        <begin position="759"/>
        <end position="781"/>
    </location>
</feature>
<dbReference type="InterPro" id="IPR025857">
    <property type="entry name" value="MacB_PCD"/>
</dbReference>
<feature type="domain" description="MacB-like periplasmic core" evidence="8">
    <location>
        <begin position="33"/>
        <end position="245"/>
    </location>
</feature>
<evidence type="ECO:0000313" key="9">
    <source>
        <dbReference type="EMBL" id="SEW51015.1"/>
    </source>
</evidence>
<organism evidence="9 10">
    <name type="scientific">Chitinophaga arvensicola</name>
    <dbReference type="NCBI Taxonomy" id="29529"/>
    <lineage>
        <taxon>Bacteria</taxon>
        <taxon>Pseudomonadati</taxon>
        <taxon>Bacteroidota</taxon>
        <taxon>Chitinophagia</taxon>
        <taxon>Chitinophagales</taxon>
        <taxon>Chitinophagaceae</taxon>
        <taxon>Chitinophaga</taxon>
    </lineage>
</organism>
<dbReference type="STRING" id="29529.SAMN04488122_4071"/>
<reference evidence="10" key="1">
    <citation type="submission" date="2016-10" db="EMBL/GenBank/DDBJ databases">
        <authorList>
            <person name="Varghese N."/>
            <person name="Submissions S."/>
        </authorList>
    </citation>
    <scope>NUCLEOTIDE SEQUENCE [LARGE SCALE GENOMIC DNA]</scope>
    <source>
        <strain evidence="10">DSM 3695</strain>
    </source>
</reference>
<dbReference type="EMBL" id="FOJG01000002">
    <property type="protein sequence ID" value="SEW51015.1"/>
    <property type="molecule type" value="Genomic_DNA"/>
</dbReference>
<evidence type="ECO:0000313" key="10">
    <source>
        <dbReference type="Proteomes" id="UP000199310"/>
    </source>
</evidence>
<dbReference type="Pfam" id="PF12704">
    <property type="entry name" value="MacB_PCD"/>
    <property type="match status" value="1"/>
</dbReference>